<protein>
    <submittedName>
        <fullName evidence="2">Uncharacterized protein</fullName>
    </submittedName>
</protein>
<organism evidence="2 3">
    <name type="scientific">Apiospora hydei</name>
    <dbReference type="NCBI Taxonomy" id="1337664"/>
    <lineage>
        <taxon>Eukaryota</taxon>
        <taxon>Fungi</taxon>
        <taxon>Dikarya</taxon>
        <taxon>Ascomycota</taxon>
        <taxon>Pezizomycotina</taxon>
        <taxon>Sordariomycetes</taxon>
        <taxon>Xylariomycetidae</taxon>
        <taxon>Amphisphaeriales</taxon>
        <taxon>Apiosporaceae</taxon>
        <taxon>Apiospora</taxon>
    </lineage>
</organism>
<dbReference type="RefSeq" id="XP_066673429.1">
    <property type="nucleotide sequence ID" value="XM_066806133.1"/>
</dbReference>
<keyword evidence="1" id="KW-0472">Membrane</keyword>
<feature type="transmembrane region" description="Helical" evidence="1">
    <location>
        <begin position="12"/>
        <end position="29"/>
    </location>
</feature>
<dbReference type="PANTHER" id="PTHR35394">
    <property type="entry name" value="DUF3176 DOMAIN-CONTAINING PROTEIN"/>
    <property type="match status" value="1"/>
</dbReference>
<keyword evidence="1" id="KW-0812">Transmembrane</keyword>
<dbReference type="PANTHER" id="PTHR35394:SF6">
    <property type="entry name" value="DUF3176 DOMAIN-CONTAINING PROTEIN"/>
    <property type="match status" value="1"/>
</dbReference>
<gene>
    <name evidence="2" type="ORF">PG997_001818</name>
</gene>
<keyword evidence="3" id="KW-1185">Reference proteome</keyword>
<dbReference type="Proteomes" id="UP001433268">
    <property type="component" value="Unassembled WGS sequence"/>
</dbReference>
<evidence type="ECO:0000313" key="3">
    <source>
        <dbReference type="Proteomes" id="UP001433268"/>
    </source>
</evidence>
<comment type="caution">
    <text evidence="2">The sequence shown here is derived from an EMBL/GenBank/DDBJ whole genome shotgun (WGS) entry which is preliminary data.</text>
</comment>
<name>A0ABR1X7M1_9PEZI</name>
<reference evidence="2 3" key="1">
    <citation type="submission" date="2023-01" db="EMBL/GenBank/DDBJ databases">
        <title>Analysis of 21 Apiospora genomes using comparative genomics revels a genus with tremendous synthesis potential of carbohydrate active enzymes and secondary metabolites.</title>
        <authorList>
            <person name="Sorensen T."/>
        </authorList>
    </citation>
    <scope>NUCLEOTIDE SEQUENCE [LARGE SCALE GENOMIC DNA]</scope>
    <source>
        <strain evidence="2 3">CBS 114990</strain>
    </source>
</reference>
<accession>A0ABR1X7M1</accession>
<dbReference type="GeneID" id="92039193"/>
<proteinExistence type="predicted"/>
<sequence length="151" mass="17174">MEKPRYGQAHPTIILIFSLKILAFRWTSYPRIRLYGEPKASEIARQIINKPALGVVWEQKTCVEVRWPFLAFPTTLVALTTMFLVVIIVQSARDTGTTNSWKSSLLPMVFHGFSMNGHYWGDVDGDVGLGNLRDMERVAKKTTAKLHLVRN</sequence>
<keyword evidence="1" id="KW-1133">Transmembrane helix</keyword>
<feature type="transmembrane region" description="Helical" evidence="1">
    <location>
        <begin position="67"/>
        <end position="89"/>
    </location>
</feature>
<dbReference type="EMBL" id="JAQQWN010000003">
    <property type="protein sequence ID" value="KAK8091457.1"/>
    <property type="molecule type" value="Genomic_DNA"/>
</dbReference>
<evidence type="ECO:0000313" key="2">
    <source>
        <dbReference type="EMBL" id="KAK8091457.1"/>
    </source>
</evidence>
<evidence type="ECO:0000256" key="1">
    <source>
        <dbReference type="SAM" id="Phobius"/>
    </source>
</evidence>